<dbReference type="Gene3D" id="1.10.10.10">
    <property type="entry name" value="Winged helix-like DNA-binding domain superfamily/Winged helix DNA-binding domain"/>
    <property type="match status" value="1"/>
</dbReference>
<dbReference type="InterPro" id="IPR000847">
    <property type="entry name" value="LysR_HTH_N"/>
</dbReference>
<proteinExistence type="inferred from homology"/>
<name>A0A2A9D221_9MICO</name>
<dbReference type="GO" id="GO:0032993">
    <property type="term" value="C:protein-DNA complex"/>
    <property type="evidence" value="ECO:0007669"/>
    <property type="project" value="TreeGrafter"/>
</dbReference>
<evidence type="ECO:0000256" key="2">
    <source>
        <dbReference type="ARBA" id="ARBA00023015"/>
    </source>
</evidence>
<dbReference type="InterPro" id="IPR036388">
    <property type="entry name" value="WH-like_DNA-bd_sf"/>
</dbReference>
<comment type="similarity">
    <text evidence="1">Belongs to the LysR transcriptional regulatory family.</text>
</comment>
<dbReference type="CDD" id="cd08423">
    <property type="entry name" value="PBP2_LTTR_like_6"/>
    <property type="match status" value="1"/>
</dbReference>
<evidence type="ECO:0000256" key="3">
    <source>
        <dbReference type="ARBA" id="ARBA00023125"/>
    </source>
</evidence>
<dbReference type="PROSITE" id="PS50931">
    <property type="entry name" value="HTH_LYSR"/>
    <property type="match status" value="1"/>
</dbReference>
<dbReference type="EMBL" id="PDJD01000001">
    <property type="protein sequence ID" value="PFG19900.1"/>
    <property type="molecule type" value="Genomic_DNA"/>
</dbReference>
<sequence>MCYVWGMADLDVTGLRLMQAIRDHGSITAAARALGVSQPAASQQAARLERRLGTALLDRQGRTVRLTEAGAALARHGETISGVLRAAEAEVASLAGMRSGVVRLVAFPSASATLVPAALAALRREHPELRVTLEEVEPPESLRLLRAGRADLALTFTFPDQPMPDGDAGLVTTDLLAEPTVVVLPEGHALAGEHEVDIADLAHEQWIAGCPRCRSHLMHQTESSGYTPQIAYATDDYAAVVGLVAAGLGVAMLPRLARHAAVSRPGVAVAQVRPAAPRTVQAVTTRDLLRVPAVAATVRALRAAADAVEES</sequence>
<dbReference type="GO" id="GO:0003677">
    <property type="term" value="F:DNA binding"/>
    <property type="evidence" value="ECO:0007669"/>
    <property type="project" value="UniProtKB-KW"/>
</dbReference>
<dbReference type="Pfam" id="PF00126">
    <property type="entry name" value="HTH_1"/>
    <property type="match status" value="1"/>
</dbReference>
<evidence type="ECO:0000256" key="1">
    <source>
        <dbReference type="ARBA" id="ARBA00009437"/>
    </source>
</evidence>
<dbReference type="PANTHER" id="PTHR30346:SF29">
    <property type="entry name" value="LYSR SUBSTRATE-BINDING"/>
    <property type="match status" value="1"/>
</dbReference>
<keyword evidence="2" id="KW-0805">Transcription regulation</keyword>
<dbReference type="FunFam" id="1.10.10.10:FF:000001">
    <property type="entry name" value="LysR family transcriptional regulator"/>
    <property type="match status" value="1"/>
</dbReference>
<dbReference type="InterPro" id="IPR036390">
    <property type="entry name" value="WH_DNA-bd_sf"/>
</dbReference>
<evidence type="ECO:0000313" key="6">
    <source>
        <dbReference type="EMBL" id="PFG19900.1"/>
    </source>
</evidence>
<evidence type="ECO:0000256" key="4">
    <source>
        <dbReference type="ARBA" id="ARBA00023163"/>
    </source>
</evidence>
<reference evidence="6 7" key="1">
    <citation type="submission" date="2017-10" db="EMBL/GenBank/DDBJ databases">
        <title>Sequencing the genomes of 1000 actinobacteria strains.</title>
        <authorList>
            <person name="Klenk H.-P."/>
        </authorList>
    </citation>
    <scope>NUCLEOTIDE SEQUENCE [LARGE SCALE GENOMIC DNA]</scope>
    <source>
        <strain evidence="6 7">DSM 21801</strain>
    </source>
</reference>
<dbReference type="Gene3D" id="3.40.190.10">
    <property type="entry name" value="Periplasmic binding protein-like II"/>
    <property type="match status" value="2"/>
</dbReference>
<dbReference type="Proteomes" id="UP000224915">
    <property type="component" value="Unassembled WGS sequence"/>
</dbReference>
<comment type="caution">
    <text evidence="6">The sequence shown here is derived from an EMBL/GenBank/DDBJ whole genome shotgun (WGS) entry which is preliminary data.</text>
</comment>
<keyword evidence="7" id="KW-1185">Reference proteome</keyword>
<keyword evidence="4" id="KW-0804">Transcription</keyword>
<evidence type="ECO:0000313" key="7">
    <source>
        <dbReference type="Proteomes" id="UP000224915"/>
    </source>
</evidence>
<dbReference type="AlphaFoldDB" id="A0A2A9D221"/>
<dbReference type="Pfam" id="PF03466">
    <property type="entry name" value="LysR_substrate"/>
    <property type="match status" value="1"/>
</dbReference>
<organism evidence="6 7">
    <name type="scientific">Serinibacter salmoneus</name>
    <dbReference type="NCBI Taxonomy" id="556530"/>
    <lineage>
        <taxon>Bacteria</taxon>
        <taxon>Bacillati</taxon>
        <taxon>Actinomycetota</taxon>
        <taxon>Actinomycetes</taxon>
        <taxon>Micrococcales</taxon>
        <taxon>Beutenbergiaceae</taxon>
        <taxon>Serinibacter</taxon>
    </lineage>
</organism>
<evidence type="ECO:0000259" key="5">
    <source>
        <dbReference type="PROSITE" id="PS50931"/>
    </source>
</evidence>
<dbReference type="GO" id="GO:0003700">
    <property type="term" value="F:DNA-binding transcription factor activity"/>
    <property type="evidence" value="ECO:0007669"/>
    <property type="project" value="InterPro"/>
</dbReference>
<dbReference type="InterPro" id="IPR005119">
    <property type="entry name" value="LysR_subst-bd"/>
</dbReference>
<accession>A0A2A9D221</accession>
<protein>
    <submittedName>
        <fullName evidence="6">Molybdate transport repressor ModE-like protein</fullName>
    </submittedName>
</protein>
<gene>
    <name evidence="6" type="ORF">ATL40_1477</name>
</gene>
<feature type="domain" description="HTH lysR-type" evidence="5">
    <location>
        <begin position="10"/>
        <end position="67"/>
    </location>
</feature>
<dbReference type="PANTHER" id="PTHR30346">
    <property type="entry name" value="TRANSCRIPTIONAL DUAL REGULATOR HCAR-RELATED"/>
    <property type="match status" value="1"/>
</dbReference>
<dbReference type="PRINTS" id="PR00039">
    <property type="entry name" value="HTHLYSR"/>
</dbReference>
<dbReference type="SUPFAM" id="SSF46785">
    <property type="entry name" value="Winged helix' DNA-binding domain"/>
    <property type="match status" value="1"/>
</dbReference>
<keyword evidence="3" id="KW-0238">DNA-binding</keyword>
<dbReference type="SUPFAM" id="SSF53850">
    <property type="entry name" value="Periplasmic binding protein-like II"/>
    <property type="match status" value="1"/>
</dbReference>